<keyword evidence="2" id="KW-1185">Reference proteome</keyword>
<proteinExistence type="predicted"/>
<evidence type="ECO:0000313" key="1">
    <source>
        <dbReference type="EMBL" id="KAH7674670.1"/>
    </source>
</evidence>
<sequence length="99" mass="11309">MCIISIILQDNTIYMMAIQLWNAYKKQKHAVPCNLNSKLSMLSISSHHIHQTGRLQGLITLQGLLYGSQRELILKSHPDERLHTFNPPQIRAMALDCTI</sequence>
<name>A0ACB7VK76_DIOAL</name>
<gene>
    <name evidence="1" type="ORF">IHE45_08G089500</name>
</gene>
<dbReference type="EMBL" id="CM037018">
    <property type="protein sequence ID" value="KAH7674670.1"/>
    <property type="molecule type" value="Genomic_DNA"/>
</dbReference>
<organism evidence="1 2">
    <name type="scientific">Dioscorea alata</name>
    <name type="common">Purple yam</name>
    <dbReference type="NCBI Taxonomy" id="55571"/>
    <lineage>
        <taxon>Eukaryota</taxon>
        <taxon>Viridiplantae</taxon>
        <taxon>Streptophyta</taxon>
        <taxon>Embryophyta</taxon>
        <taxon>Tracheophyta</taxon>
        <taxon>Spermatophyta</taxon>
        <taxon>Magnoliopsida</taxon>
        <taxon>Liliopsida</taxon>
        <taxon>Dioscoreales</taxon>
        <taxon>Dioscoreaceae</taxon>
        <taxon>Dioscorea</taxon>
    </lineage>
</organism>
<evidence type="ECO:0000313" key="2">
    <source>
        <dbReference type="Proteomes" id="UP000827976"/>
    </source>
</evidence>
<reference evidence="2" key="1">
    <citation type="journal article" date="2022" name="Nat. Commun.">
        <title>Chromosome evolution and the genetic basis of agronomically important traits in greater yam.</title>
        <authorList>
            <person name="Bredeson J.V."/>
            <person name="Lyons J.B."/>
            <person name="Oniyinde I.O."/>
            <person name="Okereke N.R."/>
            <person name="Kolade O."/>
            <person name="Nnabue I."/>
            <person name="Nwadili C.O."/>
            <person name="Hribova E."/>
            <person name="Parker M."/>
            <person name="Nwogha J."/>
            <person name="Shu S."/>
            <person name="Carlson J."/>
            <person name="Kariba R."/>
            <person name="Muthemba S."/>
            <person name="Knop K."/>
            <person name="Barton G.J."/>
            <person name="Sherwood A.V."/>
            <person name="Lopez-Montes A."/>
            <person name="Asiedu R."/>
            <person name="Jamnadass R."/>
            <person name="Muchugi A."/>
            <person name="Goodstein D."/>
            <person name="Egesi C.N."/>
            <person name="Featherston J."/>
            <person name="Asfaw A."/>
            <person name="Simpson G.G."/>
            <person name="Dolezel J."/>
            <person name="Hendre P.S."/>
            <person name="Van Deynze A."/>
            <person name="Kumar P.L."/>
            <person name="Obidiegwu J.E."/>
            <person name="Bhattacharjee R."/>
            <person name="Rokhsar D.S."/>
        </authorList>
    </citation>
    <scope>NUCLEOTIDE SEQUENCE [LARGE SCALE GENOMIC DNA]</scope>
    <source>
        <strain evidence="2">cv. TDa95/00328</strain>
    </source>
</reference>
<protein>
    <submittedName>
        <fullName evidence="1">Uncharacterized protein</fullName>
    </submittedName>
</protein>
<comment type="caution">
    <text evidence="1">The sequence shown here is derived from an EMBL/GenBank/DDBJ whole genome shotgun (WGS) entry which is preliminary data.</text>
</comment>
<dbReference type="Proteomes" id="UP000827976">
    <property type="component" value="Chromosome 8"/>
</dbReference>
<accession>A0ACB7VK76</accession>